<evidence type="ECO:0000256" key="1">
    <source>
        <dbReference type="ARBA" id="ARBA00022741"/>
    </source>
</evidence>
<keyword evidence="2" id="KW-0342">GTP-binding</keyword>
<dbReference type="PRINTS" id="PR00195">
    <property type="entry name" value="DYNAMIN"/>
</dbReference>
<dbReference type="EMBL" id="LCWF01000091">
    <property type="protein sequence ID" value="KKY20906.1"/>
    <property type="molecule type" value="Genomic_DNA"/>
</dbReference>
<dbReference type="PANTHER" id="PTHR11566:SF131">
    <property type="entry name" value="GTPASE, PUTATIVE (AFU_ORTHOLOGUE AFUA_6G07630)-RELATED"/>
    <property type="match status" value="1"/>
</dbReference>
<dbReference type="CDD" id="cd08771">
    <property type="entry name" value="DLP_1"/>
    <property type="match status" value="1"/>
</dbReference>
<feature type="domain" description="Dynamin-type G" evidence="6">
    <location>
        <begin position="31"/>
        <end position="357"/>
    </location>
</feature>
<dbReference type="GO" id="GO:0008017">
    <property type="term" value="F:microtubule binding"/>
    <property type="evidence" value="ECO:0007669"/>
    <property type="project" value="TreeGrafter"/>
</dbReference>
<sequence>MGSTIPVASQKAKKMMECVRNLQHLGVEDAAPELPSVCVIGDQSVGKSSLIEAISGISVPRSAGCCTRCPIEINMSNTTTMKPNPTTGKRWHCNIYLMRKFYYDGSAKHKASKNRPFGPWMPQKEVEELPFASTGSHRELRELISKAQLAILNPTEDPRMYKAVTAVHTQNLQVKFSPNVIRLDIFSDEVGDLSLFDLPGVISVPENEEERYLVGLVEELVKFYIKSKASINLLALPMNNDPVNSKAANLIVRYGDRARTMGVLTKPDLIQRSESFDQWLDILEGRKFPFGHGYFVVCNIADVEIGHEAARMEERDFFFQGPWNSSPLVEMRCRFGTDNLAAQLQHLLENEIRRNLPVIRGRIGNRVSEIGYHLEKLPKKPDTKAMVIVTQNLSDFKHGLSDLFGTSQANNGFRRRWNELCYRFRSVLYGTRPLMKSRTRAEARRLERLCRQEIPQMTPACPTATEMGLSQPDVVDIDDSDPEEPYTPSGPKRKREDIWSECKGSEYFLDDIRSITMDLYASNIPNLANPQAIDVMNQQSVQHWERPLNILVSETEKLVRDAVIQLAQATFDPNRQETNIYKNVAGRINVFLESVMKTQIERLAEMLNIELQSPYTSDRVGMDREKAVALTALLKGRRAARLSDLQVEQQQIMQSTPRKNQPRLKEEDLPSDPWEREVEMIAIVRGYYSIAHSRFADTVCQTTQAILFAKCRDELYGDLESFFCLRTDEGEAFCEQLLAEHPEVTRARQELEAEIKRLRKAEDEIERLYSVNEANGLANGNDHTFDYNLSQNGNFGVFNDRRSDESRNPAACAADEDMYNA</sequence>
<dbReference type="SUPFAM" id="SSF52540">
    <property type="entry name" value="P-loop containing nucleoside triphosphate hydrolases"/>
    <property type="match status" value="1"/>
</dbReference>
<reference evidence="7 8" key="2">
    <citation type="submission" date="2015-05" db="EMBL/GenBank/DDBJ databases">
        <authorList>
            <person name="Morales-Cruz A."/>
            <person name="Amrine K.C."/>
            <person name="Cantu D."/>
        </authorList>
    </citation>
    <scope>NUCLEOTIDE SEQUENCE [LARGE SCALE GENOMIC DNA]</scope>
    <source>
        <strain evidence="7">UCRPC4</strain>
    </source>
</reference>
<feature type="region of interest" description="Disordered" evidence="4">
    <location>
        <begin position="800"/>
        <end position="821"/>
    </location>
</feature>
<dbReference type="Proteomes" id="UP000053317">
    <property type="component" value="Unassembled WGS sequence"/>
</dbReference>
<dbReference type="GO" id="GO:0005886">
    <property type="term" value="C:plasma membrane"/>
    <property type="evidence" value="ECO:0007669"/>
    <property type="project" value="TreeGrafter"/>
</dbReference>
<dbReference type="GO" id="GO:0031623">
    <property type="term" value="P:receptor internalization"/>
    <property type="evidence" value="ECO:0007669"/>
    <property type="project" value="TreeGrafter"/>
</dbReference>
<dbReference type="InterPro" id="IPR000375">
    <property type="entry name" value="Dynamin_stalk"/>
</dbReference>
<name>A0A0G2EF77_PHACM</name>
<keyword evidence="3" id="KW-0175">Coiled coil</keyword>
<dbReference type="InterPro" id="IPR022812">
    <property type="entry name" value="Dynamin"/>
</dbReference>
<protein>
    <submittedName>
        <fullName evidence="7">Putative dynamin family protein</fullName>
    </submittedName>
</protein>
<dbReference type="PROSITE" id="PS51388">
    <property type="entry name" value="GED"/>
    <property type="match status" value="1"/>
</dbReference>
<evidence type="ECO:0000256" key="3">
    <source>
        <dbReference type="SAM" id="Coils"/>
    </source>
</evidence>
<evidence type="ECO:0000259" key="5">
    <source>
        <dbReference type="PROSITE" id="PS51388"/>
    </source>
</evidence>
<dbReference type="GO" id="GO:0005874">
    <property type="term" value="C:microtubule"/>
    <property type="evidence" value="ECO:0007669"/>
    <property type="project" value="TreeGrafter"/>
</dbReference>
<keyword evidence="8" id="KW-1185">Reference proteome</keyword>
<evidence type="ECO:0000313" key="8">
    <source>
        <dbReference type="Proteomes" id="UP000053317"/>
    </source>
</evidence>
<dbReference type="InterPro" id="IPR003130">
    <property type="entry name" value="GED"/>
</dbReference>
<dbReference type="OrthoDB" id="5061070at2759"/>
<comment type="caution">
    <text evidence="7">The sequence shown here is derived from an EMBL/GenBank/DDBJ whole genome shotgun (WGS) entry which is preliminary data.</text>
</comment>
<dbReference type="InterPro" id="IPR027417">
    <property type="entry name" value="P-loop_NTPase"/>
</dbReference>
<feature type="coiled-coil region" evidence="3">
    <location>
        <begin position="734"/>
        <end position="771"/>
    </location>
</feature>
<dbReference type="GO" id="GO:0003924">
    <property type="term" value="F:GTPase activity"/>
    <property type="evidence" value="ECO:0007669"/>
    <property type="project" value="InterPro"/>
</dbReference>
<gene>
    <name evidence="7" type="ORF">UCRPC4_g03982</name>
</gene>
<dbReference type="Pfam" id="PF00350">
    <property type="entry name" value="Dynamin_N"/>
    <property type="match status" value="1"/>
</dbReference>
<dbReference type="InterPro" id="IPR020850">
    <property type="entry name" value="GED_dom"/>
</dbReference>
<evidence type="ECO:0000256" key="2">
    <source>
        <dbReference type="ARBA" id="ARBA00023134"/>
    </source>
</evidence>
<dbReference type="SMART" id="SM00053">
    <property type="entry name" value="DYNc"/>
    <property type="match status" value="1"/>
</dbReference>
<evidence type="ECO:0000313" key="7">
    <source>
        <dbReference type="EMBL" id="KKY20906.1"/>
    </source>
</evidence>
<dbReference type="InterPro" id="IPR030381">
    <property type="entry name" value="G_DYNAMIN_dom"/>
</dbReference>
<dbReference type="PROSITE" id="PS51718">
    <property type="entry name" value="G_DYNAMIN_2"/>
    <property type="match status" value="1"/>
</dbReference>
<dbReference type="GO" id="GO:0005737">
    <property type="term" value="C:cytoplasm"/>
    <property type="evidence" value="ECO:0007669"/>
    <property type="project" value="TreeGrafter"/>
</dbReference>
<feature type="domain" description="GED" evidence="5">
    <location>
        <begin position="677"/>
        <end position="773"/>
    </location>
</feature>
<dbReference type="InterPro" id="IPR001401">
    <property type="entry name" value="Dynamin_GTPase"/>
</dbReference>
<evidence type="ECO:0000259" key="6">
    <source>
        <dbReference type="PROSITE" id="PS51718"/>
    </source>
</evidence>
<reference evidence="7 8" key="1">
    <citation type="submission" date="2015-05" db="EMBL/GenBank/DDBJ databases">
        <title>Distinctive expansion of gene families associated with plant cell wall degradation and secondary metabolism in the genomes of grapevine trunk pathogens.</title>
        <authorList>
            <person name="Lawrence D.P."/>
            <person name="Travadon R."/>
            <person name="Rolshausen P.E."/>
            <person name="Baumgartner K."/>
        </authorList>
    </citation>
    <scope>NUCLEOTIDE SEQUENCE [LARGE SCALE GENOMIC DNA]</scope>
    <source>
        <strain evidence="7">UCRPC4</strain>
    </source>
</reference>
<feature type="compositionally biased region" description="Acidic residues" evidence="4">
    <location>
        <begin position="475"/>
        <end position="484"/>
    </location>
</feature>
<feature type="region of interest" description="Disordered" evidence="4">
    <location>
        <begin position="460"/>
        <end position="495"/>
    </location>
</feature>
<dbReference type="Pfam" id="PF02212">
    <property type="entry name" value="GED"/>
    <property type="match status" value="1"/>
</dbReference>
<dbReference type="InterPro" id="IPR045063">
    <property type="entry name" value="Dynamin_N"/>
</dbReference>
<evidence type="ECO:0000256" key="4">
    <source>
        <dbReference type="SAM" id="MobiDB-lite"/>
    </source>
</evidence>
<dbReference type="Pfam" id="PF01031">
    <property type="entry name" value="Dynamin_M"/>
    <property type="match status" value="1"/>
</dbReference>
<dbReference type="Gene3D" id="1.20.120.1240">
    <property type="entry name" value="Dynamin, middle domain"/>
    <property type="match status" value="1"/>
</dbReference>
<proteinExistence type="predicted"/>
<accession>A0A0G2EF77</accession>
<dbReference type="GO" id="GO:0005525">
    <property type="term" value="F:GTP binding"/>
    <property type="evidence" value="ECO:0007669"/>
    <property type="project" value="InterPro"/>
</dbReference>
<dbReference type="AlphaFoldDB" id="A0A0G2EF77"/>
<dbReference type="Gene3D" id="3.40.50.300">
    <property type="entry name" value="P-loop containing nucleotide triphosphate hydrolases"/>
    <property type="match status" value="1"/>
</dbReference>
<dbReference type="PANTHER" id="PTHR11566">
    <property type="entry name" value="DYNAMIN"/>
    <property type="match status" value="1"/>
</dbReference>
<keyword evidence="1" id="KW-0547">Nucleotide-binding</keyword>
<organism evidence="7 8">
    <name type="scientific">Phaeomoniella chlamydospora</name>
    <name type="common">Phaeoacremonium chlamydosporum</name>
    <dbReference type="NCBI Taxonomy" id="158046"/>
    <lineage>
        <taxon>Eukaryota</taxon>
        <taxon>Fungi</taxon>
        <taxon>Dikarya</taxon>
        <taxon>Ascomycota</taxon>
        <taxon>Pezizomycotina</taxon>
        <taxon>Eurotiomycetes</taxon>
        <taxon>Chaetothyriomycetidae</taxon>
        <taxon>Phaeomoniellales</taxon>
        <taxon>Phaeomoniellaceae</taxon>
        <taxon>Phaeomoniella</taxon>
    </lineage>
</organism>